<feature type="domain" description="GAF" evidence="2">
    <location>
        <begin position="47"/>
        <end position="146"/>
    </location>
</feature>
<dbReference type="PANTHER" id="PTHR21021">
    <property type="entry name" value="GAF/PUTATIVE CYTOSKELETAL PROTEIN"/>
    <property type="match status" value="1"/>
</dbReference>
<gene>
    <name evidence="3" type="ORF">LNL84_07210</name>
</gene>
<keyword evidence="4" id="KW-1185">Reference proteome</keyword>
<evidence type="ECO:0000313" key="3">
    <source>
        <dbReference type="EMBL" id="MCJ2376623.1"/>
    </source>
</evidence>
<dbReference type="GO" id="GO:0005829">
    <property type="term" value="C:cytosol"/>
    <property type="evidence" value="ECO:0007669"/>
    <property type="project" value="TreeGrafter"/>
</dbReference>
<evidence type="ECO:0000313" key="4">
    <source>
        <dbReference type="Proteomes" id="UP001139488"/>
    </source>
</evidence>
<organism evidence="3 4">
    <name type="scientific">Vibrio gelatinilyticus</name>
    <dbReference type="NCBI Taxonomy" id="2893468"/>
    <lineage>
        <taxon>Bacteria</taxon>
        <taxon>Pseudomonadati</taxon>
        <taxon>Pseudomonadota</taxon>
        <taxon>Gammaproteobacteria</taxon>
        <taxon>Vibrionales</taxon>
        <taxon>Vibrionaceae</taxon>
        <taxon>Vibrio</taxon>
    </lineage>
</organism>
<dbReference type="GO" id="GO:0033745">
    <property type="term" value="F:L-methionine-(R)-S-oxide reductase activity"/>
    <property type="evidence" value="ECO:0007669"/>
    <property type="project" value="TreeGrafter"/>
</dbReference>
<dbReference type="InterPro" id="IPR003018">
    <property type="entry name" value="GAF"/>
</dbReference>
<evidence type="ECO:0000256" key="1">
    <source>
        <dbReference type="ARBA" id="ARBA00038454"/>
    </source>
</evidence>
<accession>A0A9X1W9T3</accession>
<dbReference type="Gene3D" id="3.30.450.40">
    <property type="match status" value="1"/>
</dbReference>
<dbReference type="InterPro" id="IPR051330">
    <property type="entry name" value="Phosphatase_reg/MetRdx"/>
</dbReference>
<reference evidence="3" key="1">
    <citation type="submission" date="2021-11" db="EMBL/GenBank/DDBJ databases">
        <title>Vibrio ZSDE26 sp. nov. and Vibrio ZSDZ34 sp. nov., isolated from coastal seawater in Qingdao.</title>
        <authorList>
            <person name="Zhang P."/>
        </authorList>
    </citation>
    <scope>NUCLEOTIDE SEQUENCE</scope>
    <source>
        <strain evidence="3">ZSDZ34</strain>
    </source>
</reference>
<comment type="caution">
    <text evidence="3">The sequence shown here is derived from an EMBL/GenBank/DDBJ whole genome shotgun (WGS) entry which is preliminary data.</text>
</comment>
<dbReference type="PROSITE" id="PS01320">
    <property type="entry name" value="UPF0067"/>
    <property type="match status" value="1"/>
</dbReference>
<proteinExistence type="inferred from homology"/>
<dbReference type="EMBL" id="JAJNNZ010000004">
    <property type="protein sequence ID" value="MCJ2376623.1"/>
    <property type="molecule type" value="Genomic_DNA"/>
</dbReference>
<dbReference type="InterPro" id="IPR000614">
    <property type="entry name" value="FRMsr_CS"/>
</dbReference>
<dbReference type="FunFam" id="3.30.450.40:FF:000008">
    <property type="entry name" value="GAF domain-containing proteins"/>
    <property type="match status" value="1"/>
</dbReference>
<dbReference type="AlphaFoldDB" id="A0A9X1W9T3"/>
<dbReference type="PANTHER" id="PTHR21021:SF15">
    <property type="entry name" value="FREE METHIONINE-R-SULFOXIDE REDUCTASE"/>
    <property type="match status" value="1"/>
</dbReference>
<name>A0A9X1W9T3_9VIBR</name>
<sequence>MKLEHYERLTKQACALIETETDFIANLSNISALLFMELDQLNWAGFYLAQGRELVLGPFQGNPACTRIPFGKGVCGTAIETNSVQRVHDVHKFEGHIACDAASNSEIVIPFTVAGKLVGVLDIDSPEVGRFSEIDEQGLTKLMMSVEKLLNSHSNVD</sequence>
<comment type="similarity">
    <text evidence="1">Belongs to the free Met sulfoxide reductase family.</text>
</comment>
<dbReference type="SUPFAM" id="SSF55781">
    <property type="entry name" value="GAF domain-like"/>
    <property type="match status" value="1"/>
</dbReference>
<evidence type="ECO:0000259" key="2">
    <source>
        <dbReference type="Pfam" id="PF13185"/>
    </source>
</evidence>
<protein>
    <submittedName>
        <fullName evidence="3">GAF domain-containing protein</fullName>
    </submittedName>
</protein>
<dbReference type="Proteomes" id="UP001139488">
    <property type="component" value="Unassembled WGS sequence"/>
</dbReference>
<dbReference type="InterPro" id="IPR029016">
    <property type="entry name" value="GAF-like_dom_sf"/>
</dbReference>
<dbReference type="RefSeq" id="WP_244356341.1">
    <property type="nucleotide sequence ID" value="NZ_JAJNNZ010000004.1"/>
</dbReference>
<dbReference type="Pfam" id="PF13185">
    <property type="entry name" value="GAF_2"/>
    <property type="match status" value="1"/>
</dbReference>